<dbReference type="AlphaFoldDB" id="A0AAW1GSU0"/>
<protein>
    <recommendedName>
        <fullName evidence="3">Reverse transcriptase zinc-binding domain-containing protein</fullName>
    </recommendedName>
</protein>
<comment type="caution">
    <text evidence="1">The sequence shown here is derived from an EMBL/GenBank/DDBJ whole genome shotgun (WGS) entry which is preliminary data.</text>
</comment>
<sequence>MNTNAKLYNLGIRENATCYLCGSDVEDLNRLFFNCNYSQKVIDLIGEWSTLNIPYTDTVRWRLSRNGSKEDKGILNAILNACLYHIWHQRNSSRVELCLLRPQSLLARINSEMKTRFMAIAKSFGNRQGRLLTSLIGDMNEDEDDS</sequence>
<organism evidence="1 2">
    <name type="scientific">Saponaria officinalis</name>
    <name type="common">Common soapwort</name>
    <name type="synonym">Lychnis saponaria</name>
    <dbReference type="NCBI Taxonomy" id="3572"/>
    <lineage>
        <taxon>Eukaryota</taxon>
        <taxon>Viridiplantae</taxon>
        <taxon>Streptophyta</taxon>
        <taxon>Embryophyta</taxon>
        <taxon>Tracheophyta</taxon>
        <taxon>Spermatophyta</taxon>
        <taxon>Magnoliopsida</taxon>
        <taxon>eudicotyledons</taxon>
        <taxon>Gunneridae</taxon>
        <taxon>Pentapetalae</taxon>
        <taxon>Caryophyllales</taxon>
        <taxon>Caryophyllaceae</taxon>
        <taxon>Caryophylleae</taxon>
        <taxon>Saponaria</taxon>
    </lineage>
</organism>
<name>A0AAW1GSU0_SAPOF</name>
<keyword evidence="2" id="KW-1185">Reference proteome</keyword>
<accession>A0AAW1GSU0</accession>
<evidence type="ECO:0000313" key="1">
    <source>
        <dbReference type="EMBL" id="KAK9666083.1"/>
    </source>
</evidence>
<dbReference type="EMBL" id="JBDFQZ010000014">
    <property type="protein sequence ID" value="KAK9666083.1"/>
    <property type="molecule type" value="Genomic_DNA"/>
</dbReference>
<proteinExistence type="predicted"/>
<dbReference type="Proteomes" id="UP001443914">
    <property type="component" value="Unassembled WGS sequence"/>
</dbReference>
<evidence type="ECO:0008006" key="3">
    <source>
        <dbReference type="Google" id="ProtNLM"/>
    </source>
</evidence>
<gene>
    <name evidence="1" type="ORF">RND81_14G159400</name>
</gene>
<reference evidence="1" key="1">
    <citation type="submission" date="2024-03" db="EMBL/GenBank/DDBJ databases">
        <title>WGS assembly of Saponaria officinalis var. Norfolk2.</title>
        <authorList>
            <person name="Jenkins J."/>
            <person name="Shu S."/>
            <person name="Grimwood J."/>
            <person name="Barry K."/>
            <person name="Goodstein D."/>
            <person name="Schmutz J."/>
            <person name="Leebens-Mack J."/>
            <person name="Osbourn A."/>
        </authorList>
    </citation>
    <scope>NUCLEOTIDE SEQUENCE [LARGE SCALE GENOMIC DNA]</scope>
    <source>
        <strain evidence="1">JIC</strain>
    </source>
</reference>
<evidence type="ECO:0000313" key="2">
    <source>
        <dbReference type="Proteomes" id="UP001443914"/>
    </source>
</evidence>